<reference evidence="2 3" key="1">
    <citation type="journal article" date="2022" name="bioRxiv">
        <title>Genomics of Preaxostyla Flagellates Illuminates Evolutionary Transitions and the Path Towards Mitochondrial Loss.</title>
        <authorList>
            <person name="Novak L.V.F."/>
            <person name="Treitli S.C."/>
            <person name="Pyrih J."/>
            <person name="Halakuc P."/>
            <person name="Pipaliya S.V."/>
            <person name="Vacek V."/>
            <person name="Brzon O."/>
            <person name="Soukal P."/>
            <person name="Eme L."/>
            <person name="Dacks J.B."/>
            <person name="Karnkowska A."/>
            <person name="Elias M."/>
            <person name="Hampl V."/>
        </authorList>
    </citation>
    <scope>NUCLEOTIDE SEQUENCE [LARGE SCALE GENOMIC DNA]</scope>
    <source>
        <strain evidence="2">NAU3</strain>
        <tissue evidence="2">Gut</tissue>
    </source>
</reference>
<accession>A0ABQ9YFN9</accession>
<keyword evidence="1" id="KW-0472">Membrane</keyword>
<keyword evidence="3" id="KW-1185">Reference proteome</keyword>
<feature type="transmembrane region" description="Helical" evidence="1">
    <location>
        <begin position="75"/>
        <end position="92"/>
    </location>
</feature>
<feature type="transmembrane region" description="Helical" evidence="1">
    <location>
        <begin position="33"/>
        <end position="54"/>
    </location>
</feature>
<organism evidence="2 3">
    <name type="scientific">Blattamonas nauphoetae</name>
    <dbReference type="NCBI Taxonomy" id="2049346"/>
    <lineage>
        <taxon>Eukaryota</taxon>
        <taxon>Metamonada</taxon>
        <taxon>Preaxostyla</taxon>
        <taxon>Oxymonadida</taxon>
        <taxon>Blattamonas</taxon>
    </lineage>
</organism>
<dbReference type="EMBL" id="JARBJD010000010">
    <property type="protein sequence ID" value="KAK2962544.1"/>
    <property type="molecule type" value="Genomic_DNA"/>
</dbReference>
<gene>
    <name evidence="2" type="ORF">BLNAU_2376</name>
</gene>
<evidence type="ECO:0000313" key="3">
    <source>
        <dbReference type="Proteomes" id="UP001281761"/>
    </source>
</evidence>
<keyword evidence="1" id="KW-1133">Transmembrane helix</keyword>
<comment type="caution">
    <text evidence="2">The sequence shown here is derived from an EMBL/GenBank/DDBJ whole genome shotgun (WGS) entry which is preliminary data.</text>
</comment>
<sequence length="146" mass="17095">MTSFPCLGYASLICCLLYFLLGLPVWYFSQQQVGQYVTVSVEFILLVVLAFLMVNIRNNTTLYRAGLFGEINSQLNCFWVAFVIQFLLLGATRALEIVFSLKPQHKLPSMPFFYILYVIYRLYSFAFYIIIILTVIRFSDKRFYQI</sequence>
<dbReference type="InterPro" id="IPR024133">
    <property type="entry name" value="TM_138"/>
</dbReference>
<protein>
    <submittedName>
        <fullName evidence="2">Uncharacterized protein</fullName>
    </submittedName>
</protein>
<evidence type="ECO:0000313" key="2">
    <source>
        <dbReference type="EMBL" id="KAK2962544.1"/>
    </source>
</evidence>
<dbReference type="Pfam" id="PF14935">
    <property type="entry name" value="TMEM138"/>
    <property type="match status" value="1"/>
</dbReference>
<name>A0ABQ9YFN9_9EUKA</name>
<evidence type="ECO:0000256" key="1">
    <source>
        <dbReference type="SAM" id="Phobius"/>
    </source>
</evidence>
<dbReference type="Proteomes" id="UP001281761">
    <property type="component" value="Unassembled WGS sequence"/>
</dbReference>
<feature type="transmembrane region" description="Helical" evidence="1">
    <location>
        <begin position="112"/>
        <end position="136"/>
    </location>
</feature>
<proteinExistence type="predicted"/>
<keyword evidence="1" id="KW-0812">Transmembrane</keyword>
<feature type="transmembrane region" description="Helical" evidence="1">
    <location>
        <begin position="7"/>
        <end position="27"/>
    </location>
</feature>